<name>A0A239E9K6_9SPHN</name>
<evidence type="ECO:0000313" key="2">
    <source>
        <dbReference type="Proteomes" id="UP000198339"/>
    </source>
</evidence>
<dbReference type="AlphaFoldDB" id="A0A239E9K6"/>
<organism evidence="1 2">
    <name type="scientific">Sphingopyxis indica</name>
    <dbReference type="NCBI Taxonomy" id="436663"/>
    <lineage>
        <taxon>Bacteria</taxon>
        <taxon>Pseudomonadati</taxon>
        <taxon>Pseudomonadota</taxon>
        <taxon>Alphaproteobacteria</taxon>
        <taxon>Sphingomonadales</taxon>
        <taxon>Sphingomonadaceae</taxon>
        <taxon>Sphingopyxis</taxon>
    </lineage>
</organism>
<keyword evidence="2" id="KW-1185">Reference proteome</keyword>
<dbReference type="OrthoDB" id="8081825at2"/>
<sequence>MSDRYDGKPFLILIDAWVLDAIGHLDADWQATVEAMEPQLRQTFGGEGAWQDIVAEQMKFPDGLGAQVERIWLDGKARFEEARGEAPNPVAFAQMFVDRNFQRAE</sequence>
<evidence type="ECO:0000313" key="1">
    <source>
        <dbReference type="EMBL" id="SNS40713.1"/>
    </source>
</evidence>
<accession>A0A239E9K6</accession>
<gene>
    <name evidence="1" type="ORF">SAMN06295955_101646</name>
</gene>
<proteinExistence type="predicted"/>
<protein>
    <submittedName>
        <fullName evidence="1">Uncharacterized protein</fullName>
    </submittedName>
</protein>
<reference evidence="1 2" key="1">
    <citation type="submission" date="2017-06" db="EMBL/GenBank/DDBJ databases">
        <authorList>
            <person name="Kim H.J."/>
            <person name="Triplett B.A."/>
        </authorList>
    </citation>
    <scope>NUCLEOTIDE SEQUENCE [LARGE SCALE GENOMIC DNA]</scope>
    <source>
        <strain evidence="1 2">DS15</strain>
    </source>
</reference>
<dbReference type="EMBL" id="FZPA01000001">
    <property type="protein sequence ID" value="SNS40713.1"/>
    <property type="molecule type" value="Genomic_DNA"/>
</dbReference>
<dbReference type="RefSeq" id="WP_089214497.1">
    <property type="nucleotide sequence ID" value="NZ_CP076394.1"/>
</dbReference>
<dbReference type="Proteomes" id="UP000198339">
    <property type="component" value="Unassembled WGS sequence"/>
</dbReference>